<evidence type="ECO:0000313" key="6">
    <source>
        <dbReference type="Proteomes" id="UP000003344"/>
    </source>
</evidence>
<dbReference type="InterPro" id="IPR011991">
    <property type="entry name" value="ArsR-like_HTH"/>
</dbReference>
<dbReference type="eggNOG" id="COG0640">
    <property type="taxonomic scope" value="Bacteria"/>
</dbReference>
<dbReference type="PRINTS" id="PR00778">
    <property type="entry name" value="HTHARSR"/>
</dbReference>
<reference evidence="5 6" key="1">
    <citation type="submission" date="2009-10" db="EMBL/GenBank/DDBJ databases">
        <authorList>
            <person name="Weinstock G."/>
            <person name="Sodergren E."/>
            <person name="Clifton S."/>
            <person name="Fulton L."/>
            <person name="Fulton B."/>
            <person name="Courtney L."/>
            <person name="Fronick C."/>
            <person name="Harrison M."/>
            <person name="Strong C."/>
            <person name="Farmer C."/>
            <person name="Delahaunty K."/>
            <person name="Markovic C."/>
            <person name="Hall O."/>
            <person name="Minx P."/>
            <person name="Tomlinson C."/>
            <person name="Mitreva M."/>
            <person name="Nelson J."/>
            <person name="Hou S."/>
            <person name="Wollam A."/>
            <person name="Pepin K.H."/>
            <person name="Johnson M."/>
            <person name="Bhonagiri V."/>
            <person name="Nash W.E."/>
            <person name="Warren W."/>
            <person name="Chinwalla A."/>
            <person name="Mardis E.R."/>
            <person name="Wilson R.K."/>
        </authorList>
    </citation>
    <scope>NUCLEOTIDE SEQUENCE [LARGE SCALE GENOMIC DNA]</scope>
    <source>
        <strain evidence="6">ATCC 25996 / DSM 4631 / NCTC 10774 / M26</strain>
    </source>
</reference>
<keyword evidence="2" id="KW-0238">DNA-binding</keyword>
<dbReference type="NCBIfam" id="NF033788">
    <property type="entry name" value="HTH_metalloreg"/>
    <property type="match status" value="1"/>
</dbReference>
<feature type="domain" description="HTH arsR-type" evidence="4">
    <location>
        <begin position="12"/>
        <end position="106"/>
    </location>
</feature>
<evidence type="ECO:0000256" key="1">
    <source>
        <dbReference type="ARBA" id="ARBA00023015"/>
    </source>
</evidence>
<dbReference type="InterPro" id="IPR036390">
    <property type="entry name" value="WH_DNA-bd_sf"/>
</dbReference>
<dbReference type="SMART" id="SM00418">
    <property type="entry name" value="HTH_ARSR"/>
    <property type="match status" value="1"/>
</dbReference>
<gene>
    <name evidence="5" type="ORF">NEIMUCOT_05748</name>
</gene>
<dbReference type="CDD" id="cd00090">
    <property type="entry name" value="HTH_ARSR"/>
    <property type="match status" value="1"/>
</dbReference>
<dbReference type="InterPro" id="IPR001845">
    <property type="entry name" value="HTH_ArsR_DNA-bd_dom"/>
</dbReference>
<name>D2ZYN4_NEIM2</name>
<organism evidence="5 6">
    <name type="scientific">Neisseria mucosa (strain ATCC 25996 / DSM 4631 / NCTC 10774 / M26)</name>
    <dbReference type="NCBI Taxonomy" id="546266"/>
    <lineage>
        <taxon>Bacteria</taxon>
        <taxon>Pseudomonadati</taxon>
        <taxon>Pseudomonadota</taxon>
        <taxon>Betaproteobacteria</taxon>
        <taxon>Neisseriales</taxon>
        <taxon>Neisseriaceae</taxon>
        <taxon>Neisseria</taxon>
    </lineage>
</organism>
<sequence length="107" mass="12262">MLLKSNYTNRKAYTMETKRLSSLLKLIANPERMAILFMLMDSERSIAELSEALGQPATAVSNHLARLRSEGLIDFTRYHRIIEYRLVSEEAAAILNTLRHLENRKAA</sequence>
<comment type="caution">
    <text evidence="5">The sequence shown here is derived from an EMBL/GenBank/DDBJ whole genome shotgun (WGS) entry which is preliminary data.</text>
</comment>
<proteinExistence type="predicted"/>
<dbReference type="GO" id="GO:0003677">
    <property type="term" value="F:DNA binding"/>
    <property type="evidence" value="ECO:0007669"/>
    <property type="project" value="UniProtKB-KW"/>
</dbReference>
<dbReference type="PROSITE" id="PS50987">
    <property type="entry name" value="HTH_ARSR_2"/>
    <property type="match status" value="1"/>
</dbReference>
<dbReference type="Pfam" id="PF01022">
    <property type="entry name" value="HTH_5"/>
    <property type="match status" value="1"/>
</dbReference>
<dbReference type="PANTHER" id="PTHR33154">
    <property type="entry name" value="TRANSCRIPTIONAL REGULATOR, ARSR FAMILY"/>
    <property type="match status" value="1"/>
</dbReference>
<dbReference type="PANTHER" id="PTHR33154:SF28">
    <property type="entry name" value="HTH-TYPE TRANSCRIPTIONAL REGULATOR YGAV-RELATED"/>
    <property type="match status" value="1"/>
</dbReference>
<dbReference type="Gene3D" id="1.10.10.10">
    <property type="entry name" value="Winged helix-like DNA-binding domain superfamily/Winged helix DNA-binding domain"/>
    <property type="match status" value="1"/>
</dbReference>
<evidence type="ECO:0000313" key="5">
    <source>
        <dbReference type="EMBL" id="EFC87833.1"/>
    </source>
</evidence>
<dbReference type="InterPro" id="IPR036388">
    <property type="entry name" value="WH-like_DNA-bd_sf"/>
</dbReference>
<dbReference type="AlphaFoldDB" id="D2ZYN4"/>
<evidence type="ECO:0000256" key="3">
    <source>
        <dbReference type="ARBA" id="ARBA00023163"/>
    </source>
</evidence>
<keyword evidence="1" id="KW-0805">Transcription regulation</keyword>
<evidence type="ECO:0000259" key="4">
    <source>
        <dbReference type="PROSITE" id="PS50987"/>
    </source>
</evidence>
<accession>D2ZYN4</accession>
<dbReference type="SUPFAM" id="SSF46785">
    <property type="entry name" value="Winged helix' DNA-binding domain"/>
    <property type="match status" value="1"/>
</dbReference>
<dbReference type="Proteomes" id="UP000003344">
    <property type="component" value="Unassembled WGS sequence"/>
</dbReference>
<keyword evidence="3" id="KW-0804">Transcription</keyword>
<dbReference type="InterPro" id="IPR051081">
    <property type="entry name" value="HTH_MetalResp_TranReg"/>
</dbReference>
<dbReference type="EMBL" id="ACDX02000014">
    <property type="protein sequence ID" value="EFC87833.1"/>
    <property type="molecule type" value="Genomic_DNA"/>
</dbReference>
<protein>
    <submittedName>
        <fullName evidence="5">Transcriptional regulator, ArsR family</fullName>
    </submittedName>
</protein>
<evidence type="ECO:0000256" key="2">
    <source>
        <dbReference type="ARBA" id="ARBA00023125"/>
    </source>
</evidence>
<dbReference type="GO" id="GO:0003700">
    <property type="term" value="F:DNA-binding transcription factor activity"/>
    <property type="evidence" value="ECO:0007669"/>
    <property type="project" value="InterPro"/>
</dbReference>